<evidence type="ECO:0000313" key="3">
    <source>
        <dbReference type="EMBL" id="RRQ47515.1"/>
    </source>
</evidence>
<reference evidence="4" key="2">
    <citation type="submission" date="2018-12" db="EMBL/GenBank/DDBJ databases">
        <title>Maribacter lutimaris sp. nov., isolated from marine sediment.</title>
        <authorList>
            <person name="Kim K.K."/>
        </authorList>
    </citation>
    <scope>NUCLEOTIDE SEQUENCE [LARGE SCALE GENOMIC DNA]</scope>
    <source>
        <strain evidence="4">PoM-212</strain>
    </source>
</reference>
<evidence type="ECO:0008006" key="5">
    <source>
        <dbReference type="Google" id="ProtNLM"/>
    </source>
</evidence>
<evidence type="ECO:0000256" key="1">
    <source>
        <dbReference type="SAM" id="Coils"/>
    </source>
</evidence>
<dbReference type="EMBL" id="QUSX01000005">
    <property type="protein sequence ID" value="RRQ47515.1"/>
    <property type="molecule type" value="Genomic_DNA"/>
</dbReference>
<gene>
    <name evidence="3" type="ORF">DZC72_17425</name>
</gene>
<dbReference type="RefSeq" id="WP_125224169.1">
    <property type="nucleotide sequence ID" value="NZ_QUSX01000005.1"/>
</dbReference>
<keyword evidence="2" id="KW-1133">Transmembrane helix</keyword>
<dbReference type="OrthoDB" id="1441018at2"/>
<keyword evidence="2" id="KW-0812">Transmembrane</keyword>
<keyword evidence="2" id="KW-0472">Membrane</keyword>
<keyword evidence="1" id="KW-0175">Coiled coil</keyword>
<evidence type="ECO:0000313" key="4">
    <source>
        <dbReference type="Proteomes" id="UP000286990"/>
    </source>
</evidence>
<reference evidence="4" key="1">
    <citation type="submission" date="2018-08" db="EMBL/GenBank/DDBJ databases">
        <authorList>
            <person name="Khan S.A."/>
            <person name="J S.E."/>
        </authorList>
    </citation>
    <scope>NUCLEOTIDE SEQUENCE [LARGE SCALE GENOMIC DNA]</scope>
    <source>
        <strain evidence="4">PoM-212</strain>
    </source>
</reference>
<name>A0A426REW1_9FLAO</name>
<sequence length="195" mass="22212">MAQDLKKMFDKEREEQKFRMEQGHEGRFLSKLEASLPKKAKTSSNRWRIAASILLLVGAGLLAYLQFGTKADMPATIVDKVDPDGENKSFSFGDLSPDLKKVENYYVANINMELSQLDISEANKELVDSFMERLSELNSEYERLNGELNELGPNDQTISALIENLQLRLQLLQKLKKKINQLKSSKNEQITENSI</sequence>
<comment type="caution">
    <text evidence="3">The sequence shown here is derived from an EMBL/GenBank/DDBJ whole genome shotgun (WGS) entry which is preliminary data.</text>
</comment>
<accession>A0A426REW1</accession>
<dbReference type="Proteomes" id="UP000286990">
    <property type="component" value="Unassembled WGS sequence"/>
</dbReference>
<feature type="transmembrane region" description="Helical" evidence="2">
    <location>
        <begin position="47"/>
        <end position="67"/>
    </location>
</feature>
<organism evidence="3 4">
    <name type="scientific">Maribacter algicola</name>
    <dbReference type="NCBI Taxonomy" id="2498892"/>
    <lineage>
        <taxon>Bacteria</taxon>
        <taxon>Pseudomonadati</taxon>
        <taxon>Bacteroidota</taxon>
        <taxon>Flavobacteriia</taxon>
        <taxon>Flavobacteriales</taxon>
        <taxon>Flavobacteriaceae</taxon>
        <taxon>Maribacter</taxon>
    </lineage>
</organism>
<dbReference type="AlphaFoldDB" id="A0A426REW1"/>
<proteinExistence type="predicted"/>
<feature type="coiled-coil region" evidence="1">
    <location>
        <begin position="127"/>
        <end position="192"/>
    </location>
</feature>
<keyword evidence="4" id="KW-1185">Reference proteome</keyword>
<evidence type="ECO:0000256" key="2">
    <source>
        <dbReference type="SAM" id="Phobius"/>
    </source>
</evidence>
<protein>
    <recommendedName>
        <fullName evidence="5">DUF4179 domain-containing protein</fullName>
    </recommendedName>
</protein>